<dbReference type="AlphaFoldDB" id="A0A5N4AG69"/>
<dbReference type="EMBL" id="VVIM01000007">
    <property type="protein sequence ID" value="KAB0796325.1"/>
    <property type="molecule type" value="Genomic_DNA"/>
</dbReference>
<name>A0A5N4AG69_PHOPY</name>
<comment type="caution">
    <text evidence="2">The sequence shown here is derived from an EMBL/GenBank/DDBJ whole genome shotgun (WGS) entry which is preliminary data.</text>
</comment>
<reference evidence="2 3" key="1">
    <citation type="journal article" date="2018" name="Elife">
        <title>Firefly genomes illuminate parallel origins of bioluminescence in beetles.</title>
        <authorList>
            <person name="Fallon T.R."/>
            <person name="Lower S.E."/>
            <person name="Chang C.H."/>
            <person name="Bessho-Uehara M."/>
            <person name="Martin G.J."/>
            <person name="Bewick A.J."/>
            <person name="Behringer M."/>
            <person name="Debat H.J."/>
            <person name="Wong I."/>
            <person name="Day J.C."/>
            <person name="Suvorov A."/>
            <person name="Silva C.J."/>
            <person name="Stanger-Hall K.F."/>
            <person name="Hall D.W."/>
            <person name="Schmitz R.J."/>
            <person name="Nelson D.R."/>
            <person name="Lewis S.M."/>
            <person name="Shigenobu S."/>
            <person name="Bybee S.M."/>
            <person name="Larracuente A.M."/>
            <person name="Oba Y."/>
            <person name="Weng J.K."/>
        </authorList>
    </citation>
    <scope>NUCLEOTIDE SEQUENCE [LARGE SCALE GENOMIC DNA]</scope>
    <source>
        <strain evidence="2">1611_PpyrPB1</strain>
        <tissue evidence="2">Whole body</tissue>
    </source>
</reference>
<keyword evidence="3" id="KW-1185">Reference proteome</keyword>
<proteinExistence type="predicted"/>
<sequence>MSEIDDEINFPRENTRKMGSQTPMEETIYIPSINEIADIVSNAKQAAVNDIQSLGITIESNEWETVSILHVTDLTSSEPEENTSKEAENEADFMYDIPNSSGLNNCDDMSENEDRDEDILENLTKLSKEIGTSELNLKDYSKNEAKKEARRKNNDCDPCVKYEANGKILNIRKTTLCWLLSKNIDRISSDRLLRFVGNKKRREKNSENNNSKHNASFKNKKTLRKRPRKDLSPHSSTNTEDDSCEEMRYAESEDSDTLVFEEDEEIVQSKSEVNDVKLEHYYAVAYNDGWYIGRVVEKVKDDLFQMKYLKYSLDKFIWPRTPDIHDTNIEYIFYGPVCLDGNDPFYLKRSDKVAVEKLYKDIMNR</sequence>
<protein>
    <submittedName>
        <fullName evidence="2">Uncharacterized protein</fullName>
    </submittedName>
</protein>
<evidence type="ECO:0000256" key="1">
    <source>
        <dbReference type="SAM" id="MobiDB-lite"/>
    </source>
</evidence>
<feature type="region of interest" description="Disordered" evidence="1">
    <location>
        <begin position="200"/>
        <end position="254"/>
    </location>
</feature>
<dbReference type="Proteomes" id="UP000327044">
    <property type="component" value="Unassembled WGS sequence"/>
</dbReference>
<dbReference type="InParanoid" id="A0A5N4AG69"/>
<organism evidence="2 3">
    <name type="scientific">Photinus pyralis</name>
    <name type="common">Common eastern firefly</name>
    <name type="synonym">Lampyris pyralis</name>
    <dbReference type="NCBI Taxonomy" id="7054"/>
    <lineage>
        <taxon>Eukaryota</taxon>
        <taxon>Metazoa</taxon>
        <taxon>Ecdysozoa</taxon>
        <taxon>Arthropoda</taxon>
        <taxon>Hexapoda</taxon>
        <taxon>Insecta</taxon>
        <taxon>Pterygota</taxon>
        <taxon>Neoptera</taxon>
        <taxon>Endopterygota</taxon>
        <taxon>Coleoptera</taxon>
        <taxon>Polyphaga</taxon>
        <taxon>Elateriformia</taxon>
        <taxon>Elateroidea</taxon>
        <taxon>Lampyridae</taxon>
        <taxon>Lampyrinae</taxon>
        <taxon>Photinus</taxon>
    </lineage>
</organism>
<evidence type="ECO:0000313" key="3">
    <source>
        <dbReference type="Proteomes" id="UP000327044"/>
    </source>
</evidence>
<feature type="compositionally biased region" description="Basic residues" evidence="1">
    <location>
        <begin position="218"/>
        <end position="228"/>
    </location>
</feature>
<evidence type="ECO:0000313" key="2">
    <source>
        <dbReference type="EMBL" id="KAB0796325.1"/>
    </source>
</evidence>
<accession>A0A5N4AG69</accession>
<gene>
    <name evidence="2" type="ORF">PPYR_10386</name>
</gene>